<dbReference type="InterPro" id="IPR039882">
    <property type="entry name" value="ZN414"/>
</dbReference>
<protein>
    <submittedName>
        <fullName evidence="4">Zinc finger protein 414</fullName>
    </submittedName>
</protein>
<dbReference type="Gene3D" id="3.30.160.60">
    <property type="entry name" value="Classic Zinc Finger"/>
    <property type="match status" value="1"/>
</dbReference>
<feature type="region of interest" description="Disordered" evidence="2">
    <location>
        <begin position="167"/>
        <end position="229"/>
    </location>
</feature>
<evidence type="ECO:0000256" key="2">
    <source>
        <dbReference type="SAM" id="MobiDB-lite"/>
    </source>
</evidence>
<keyword evidence="1" id="KW-0863">Zinc-finger</keyword>
<organism evidence="4 5">
    <name type="scientific">Haplochromis burtoni</name>
    <name type="common">Burton's mouthbrooder</name>
    <name type="synonym">Chromis burtoni</name>
    <dbReference type="NCBI Taxonomy" id="8153"/>
    <lineage>
        <taxon>Eukaryota</taxon>
        <taxon>Metazoa</taxon>
        <taxon>Chordata</taxon>
        <taxon>Craniata</taxon>
        <taxon>Vertebrata</taxon>
        <taxon>Euteleostomi</taxon>
        <taxon>Actinopterygii</taxon>
        <taxon>Neopterygii</taxon>
        <taxon>Teleostei</taxon>
        <taxon>Neoteleostei</taxon>
        <taxon>Acanthomorphata</taxon>
        <taxon>Ovalentaria</taxon>
        <taxon>Cichlomorphae</taxon>
        <taxon>Cichliformes</taxon>
        <taxon>Cichlidae</taxon>
        <taxon>African cichlids</taxon>
        <taxon>Pseudocrenilabrinae</taxon>
        <taxon>Haplochromini</taxon>
        <taxon>Haplochromis</taxon>
    </lineage>
</organism>
<dbReference type="AlphaFoldDB" id="A0A3Q3CW50"/>
<dbReference type="SMART" id="SM00355">
    <property type="entry name" value="ZnF_C2H2"/>
    <property type="match status" value="4"/>
</dbReference>
<feature type="region of interest" description="Disordered" evidence="2">
    <location>
        <begin position="103"/>
        <end position="124"/>
    </location>
</feature>
<dbReference type="GeneTree" id="ENSGT00390000006876"/>
<feature type="domain" description="C2H2-type" evidence="3">
    <location>
        <begin position="46"/>
        <end position="75"/>
    </location>
</feature>
<dbReference type="PROSITE" id="PS50157">
    <property type="entry name" value="ZINC_FINGER_C2H2_2"/>
    <property type="match status" value="1"/>
</dbReference>
<proteinExistence type="predicted"/>
<accession>A0A3Q3CW50</accession>
<reference evidence="4" key="1">
    <citation type="submission" date="2025-08" db="UniProtKB">
        <authorList>
            <consortium name="Ensembl"/>
        </authorList>
    </citation>
    <scope>IDENTIFICATION</scope>
</reference>
<keyword evidence="1" id="KW-0862">Zinc</keyword>
<dbReference type="GO" id="GO:0008270">
    <property type="term" value="F:zinc ion binding"/>
    <property type="evidence" value="ECO:0007669"/>
    <property type="project" value="UniProtKB-KW"/>
</dbReference>
<feature type="compositionally biased region" description="Pro residues" evidence="2">
    <location>
        <begin position="205"/>
        <end position="218"/>
    </location>
</feature>
<evidence type="ECO:0000313" key="4">
    <source>
        <dbReference type="Ensembl" id="ENSHBUP00000032093.1"/>
    </source>
</evidence>
<dbReference type="PANTHER" id="PTHR21695:SF0">
    <property type="entry name" value="ZINC FINGER PROTEIN 414"/>
    <property type="match status" value="1"/>
</dbReference>
<dbReference type="PANTHER" id="PTHR21695">
    <property type="entry name" value="ZINC FINGER PROTEIN 414"/>
    <property type="match status" value="1"/>
</dbReference>
<dbReference type="Ensembl" id="ENSHBUT00000024712.1">
    <property type="protein sequence ID" value="ENSHBUP00000032093.1"/>
    <property type="gene ID" value="ENSHBUG00000018205.1"/>
</dbReference>
<evidence type="ECO:0000313" key="5">
    <source>
        <dbReference type="Proteomes" id="UP000264840"/>
    </source>
</evidence>
<evidence type="ECO:0000256" key="1">
    <source>
        <dbReference type="PROSITE-ProRule" id="PRU00042"/>
    </source>
</evidence>
<dbReference type="PROSITE" id="PS00028">
    <property type="entry name" value="ZINC_FINGER_C2H2_1"/>
    <property type="match status" value="3"/>
</dbReference>
<keyword evidence="1" id="KW-0479">Metal-binding</keyword>
<dbReference type="InterPro" id="IPR013087">
    <property type="entry name" value="Znf_C2H2_type"/>
</dbReference>
<sequence length="284" mass="31200">MRNFLDACSIPCPLHACKRVYSDTSALESHIKDHDIPAQSLPGKVLLCSTVGCGGSFSNMQKLMEHMRHHHKPNIFFQCESCRTKLRSYRGLLTHLHTCSKVTRSKTKPVEQTPPQLAAVTNPKPTEQHLPRLESVSAPQQLPPQIPNPDGAIQTSPLQNINEARTLPKEKAPNMPPCLKMDGPKASADPPEFQVQHQPQTRSPEPIPPAPGSAPHSPPGSSAIWKKSPGGFGRRILWEHTRGRYTCVQCGHVVTNRKEMTLHISSKHGTIKAVEDTGSSATNT</sequence>
<dbReference type="Proteomes" id="UP000264840">
    <property type="component" value="Unplaced"/>
</dbReference>
<reference evidence="4" key="2">
    <citation type="submission" date="2025-09" db="UniProtKB">
        <authorList>
            <consortium name="Ensembl"/>
        </authorList>
    </citation>
    <scope>IDENTIFICATION</scope>
</reference>
<name>A0A3Q3CW50_HAPBU</name>
<dbReference type="InterPro" id="IPR031799">
    <property type="entry name" value="Znf-C2H2_ribbon"/>
</dbReference>
<evidence type="ECO:0000259" key="3">
    <source>
        <dbReference type="PROSITE" id="PS50157"/>
    </source>
</evidence>
<dbReference type="Pfam" id="PF15909">
    <property type="entry name" value="zf-C2H2_8"/>
    <property type="match status" value="1"/>
</dbReference>
<keyword evidence="5" id="KW-1185">Reference proteome</keyword>